<gene>
    <name evidence="5" type="ORF">Tdes44962_MAKER04576</name>
</gene>
<dbReference type="GO" id="GO:0016491">
    <property type="term" value="F:oxidoreductase activity"/>
    <property type="evidence" value="ECO:0007669"/>
    <property type="project" value="UniProtKB-KW"/>
</dbReference>
<protein>
    <submittedName>
        <fullName evidence="5">Versiconal hemiacetal acetate reductase</fullName>
    </submittedName>
</protein>
<dbReference type="PANTHER" id="PTHR43364:SF15">
    <property type="entry name" value="ARYL-ALCOHOL DEHYDROGENASE AAD16-RELATED"/>
    <property type="match status" value="1"/>
</dbReference>
<organism evidence="5 6">
    <name type="scientific">Teratosphaeria destructans</name>
    <dbReference type="NCBI Taxonomy" id="418781"/>
    <lineage>
        <taxon>Eukaryota</taxon>
        <taxon>Fungi</taxon>
        <taxon>Dikarya</taxon>
        <taxon>Ascomycota</taxon>
        <taxon>Pezizomycotina</taxon>
        <taxon>Dothideomycetes</taxon>
        <taxon>Dothideomycetidae</taxon>
        <taxon>Mycosphaerellales</taxon>
        <taxon>Teratosphaeriaceae</taxon>
        <taxon>Teratosphaeria</taxon>
    </lineage>
</organism>
<reference evidence="5 6" key="1">
    <citation type="journal article" date="2018" name="IMA Fungus">
        <title>IMA Genome-F 10: Nine draft genome sequences of Claviceps purpurea s.lat., including C. arundinis, C. humidiphila, and C. cf. spartinae, pseudomolecules for the pitch canker pathogen Fusarium circinatum, draft genome of Davidsoniella eucalypti, Grosmannia galeiformis, Quambalaria eucalypti, and Teratosphaeria destructans.</title>
        <authorList>
            <person name="Wingfield B.D."/>
            <person name="Liu M."/>
            <person name="Nguyen H.D."/>
            <person name="Lane F.A."/>
            <person name="Morgan S.W."/>
            <person name="De Vos L."/>
            <person name="Wilken P.M."/>
            <person name="Duong T.A."/>
            <person name="Aylward J."/>
            <person name="Coetzee M.P."/>
            <person name="Dadej K."/>
            <person name="De Beer Z.W."/>
            <person name="Findlay W."/>
            <person name="Havenga M."/>
            <person name="Kolarik M."/>
            <person name="Menzies J.G."/>
            <person name="Naidoo K."/>
            <person name="Pochopski O."/>
            <person name="Shoukouhi P."/>
            <person name="Santana Q.C."/>
            <person name="Seifert K.A."/>
            <person name="Soal N."/>
            <person name="Steenkamp E.T."/>
            <person name="Tatham C.T."/>
            <person name="van der Nest M.A."/>
            <person name="Wingfield M.J."/>
        </authorList>
    </citation>
    <scope>NUCLEOTIDE SEQUENCE [LARGE SCALE GENOMIC DNA]</scope>
    <source>
        <strain evidence="5">CMW44962</strain>
    </source>
</reference>
<evidence type="ECO:0000259" key="4">
    <source>
        <dbReference type="Pfam" id="PF00248"/>
    </source>
</evidence>
<comment type="caution">
    <text evidence="5">The sequence shown here is derived from an EMBL/GenBank/DDBJ whole genome shotgun (WGS) entry which is preliminary data.</text>
</comment>
<evidence type="ECO:0000256" key="3">
    <source>
        <dbReference type="ARBA" id="ARBA00023002"/>
    </source>
</evidence>
<dbReference type="Gene3D" id="3.20.20.100">
    <property type="entry name" value="NADP-dependent oxidoreductase domain"/>
    <property type="match status" value="1"/>
</dbReference>
<keyword evidence="2" id="KW-0521">NADP</keyword>
<keyword evidence="3" id="KW-0560">Oxidoreductase</keyword>
<dbReference type="PANTHER" id="PTHR43364">
    <property type="entry name" value="NADH-SPECIFIC METHYLGLYOXAL REDUCTASE-RELATED"/>
    <property type="match status" value="1"/>
</dbReference>
<keyword evidence="6" id="KW-1185">Reference proteome</keyword>
<evidence type="ECO:0000256" key="2">
    <source>
        <dbReference type="ARBA" id="ARBA00022857"/>
    </source>
</evidence>
<dbReference type="CDD" id="cd19079">
    <property type="entry name" value="AKR_EcYajO-like"/>
    <property type="match status" value="1"/>
</dbReference>
<feature type="domain" description="NADP-dependent oxidoreductase" evidence="4">
    <location>
        <begin position="2"/>
        <end position="310"/>
    </location>
</feature>
<dbReference type="EMBL" id="RIBY02002189">
    <property type="protein sequence ID" value="KAH9823616.1"/>
    <property type="molecule type" value="Genomic_DNA"/>
</dbReference>
<accession>A0A9W7VZX9</accession>
<dbReference type="InterPro" id="IPR023210">
    <property type="entry name" value="NADP_OxRdtase_dom"/>
</dbReference>
<dbReference type="Pfam" id="PF00248">
    <property type="entry name" value="Aldo_ket_red"/>
    <property type="match status" value="1"/>
</dbReference>
<dbReference type="AlphaFoldDB" id="A0A9W7VZX9"/>
<comment type="similarity">
    <text evidence="1">Belongs to the aldo/keto reductase family.</text>
</comment>
<dbReference type="OrthoDB" id="1720422at2759"/>
<dbReference type="SUPFAM" id="SSF51430">
    <property type="entry name" value="NAD(P)-linked oxidoreductase"/>
    <property type="match status" value="1"/>
</dbReference>
<proteinExistence type="inferred from homology"/>
<dbReference type="GO" id="GO:0005829">
    <property type="term" value="C:cytosol"/>
    <property type="evidence" value="ECO:0007669"/>
    <property type="project" value="UniProtKB-ARBA"/>
</dbReference>
<reference evidence="5 6" key="2">
    <citation type="journal article" date="2021" name="Curr. Genet.">
        <title>Genetic response to nitrogen starvation in the aggressive Eucalyptus foliar pathogen Teratosphaeria destructans.</title>
        <authorList>
            <person name="Havenga M."/>
            <person name="Wingfield B.D."/>
            <person name="Wingfield M.J."/>
            <person name="Dreyer L.L."/>
            <person name="Roets F."/>
            <person name="Aylward J."/>
        </authorList>
    </citation>
    <scope>NUCLEOTIDE SEQUENCE [LARGE SCALE GENOMIC DNA]</scope>
    <source>
        <strain evidence="5">CMW44962</strain>
    </source>
</reference>
<sequence length="318" mass="35876">MGFGSPKWQGWVVDEERALPLLKHAYDCGINTWDTADSYSHGVSERIIGKAITKYQIPRASLVIMSKCYFSPDPSGAQPRTSTRSINDGPLVNQVGLSRKHILDAVRASVERLGTYIDVLQIHRLDRDVSAKEIMKALNDVIEMGWVRYIGASSMTCWEFQNLQWTARHFGFHEFISMQSYHNLLYREDEREMIPYCKAAGVGLMPWSPLARGVLSRPWNQRTERESSDKYLDMLVKSRATGTDKAIIERVEEVAAKAGVSMACIATAWSISKGCCPIIGMTSEARIEEAIVNASYVLSDEDCKYLEECYIPKPLESF</sequence>
<evidence type="ECO:0000256" key="1">
    <source>
        <dbReference type="ARBA" id="ARBA00007905"/>
    </source>
</evidence>
<name>A0A9W7VZX9_9PEZI</name>
<dbReference type="FunFam" id="3.20.20.100:FF:000004">
    <property type="entry name" value="Oxidoreductase, aldo/keto reductase"/>
    <property type="match status" value="1"/>
</dbReference>
<dbReference type="InterPro" id="IPR050523">
    <property type="entry name" value="AKR_Detox_Biosynth"/>
</dbReference>
<dbReference type="InterPro" id="IPR036812">
    <property type="entry name" value="NAD(P)_OxRdtase_dom_sf"/>
</dbReference>
<evidence type="ECO:0000313" key="6">
    <source>
        <dbReference type="Proteomes" id="UP001138500"/>
    </source>
</evidence>
<dbReference type="Proteomes" id="UP001138500">
    <property type="component" value="Unassembled WGS sequence"/>
</dbReference>
<evidence type="ECO:0000313" key="5">
    <source>
        <dbReference type="EMBL" id="KAH9823616.1"/>
    </source>
</evidence>